<protein>
    <submittedName>
        <fullName evidence="8">NADP-reducing hydrogenase subunit HndA</fullName>
    </submittedName>
</protein>
<evidence type="ECO:0000256" key="2">
    <source>
        <dbReference type="ARBA" id="ARBA00022714"/>
    </source>
</evidence>
<dbReference type="STRING" id="1122213.GCA_000423365_01401"/>
<dbReference type="KEGG" id="mmyr:MXMO3_01393"/>
<dbReference type="Pfam" id="PF01257">
    <property type="entry name" value="2Fe-2S_thioredx"/>
    <property type="match status" value="1"/>
</dbReference>
<dbReference type="PANTHER" id="PTHR43342">
    <property type="entry name" value="NADH-QUINONE OXIDOREDUCTASE, E SUBUNIT"/>
    <property type="match status" value="1"/>
</dbReference>
<dbReference type="InterPro" id="IPR002023">
    <property type="entry name" value="NuoE-like"/>
</dbReference>
<keyword evidence="9" id="KW-1185">Reference proteome</keyword>
<dbReference type="GO" id="GO:0051537">
    <property type="term" value="F:2 iron, 2 sulfur cluster binding"/>
    <property type="evidence" value="ECO:0007669"/>
    <property type="project" value="UniProtKB-KW"/>
</dbReference>
<dbReference type="Proteomes" id="UP000258927">
    <property type="component" value="Chromosome"/>
</dbReference>
<organism evidence="8 9">
    <name type="scientific">Maritalea myrionectae</name>
    <dbReference type="NCBI Taxonomy" id="454601"/>
    <lineage>
        <taxon>Bacteria</taxon>
        <taxon>Pseudomonadati</taxon>
        <taxon>Pseudomonadota</taxon>
        <taxon>Alphaproteobacteria</taxon>
        <taxon>Hyphomicrobiales</taxon>
        <taxon>Devosiaceae</taxon>
        <taxon>Maritalea</taxon>
    </lineage>
</organism>
<evidence type="ECO:0000256" key="5">
    <source>
        <dbReference type="ARBA" id="ARBA00023014"/>
    </source>
</evidence>
<proteinExistence type="inferred from homology"/>
<feature type="binding site" evidence="7">
    <location>
        <position position="104"/>
    </location>
    <ligand>
        <name>[2Fe-2S] cluster</name>
        <dbReference type="ChEBI" id="CHEBI:190135"/>
    </ligand>
</feature>
<dbReference type="PANTHER" id="PTHR43342:SF1">
    <property type="entry name" value="BIFURCATING [FEFE] HYDROGENASE GAMMA SUBUNIT"/>
    <property type="match status" value="1"/>
</dbReference>
<dbReference type="AlphaFoldDB" id="A0A2R4MD71"/>
<evidence type="ECO:0000256" key="4">
    <source>
        <dbReference type="ARBA" id="ARBA00023004"/>
    </source>
</evidence>
<keyword evidence="5 7" id="KW-0411">Iron-sulfur</keyword>
<keyword evidence="2 7" id="KW-0001">2Fe-2S</keyword>
<keyword evidence="3 7" id="KW-0479">Metal-binding</keyword>
<feature type="binding site" evidence="7">
    <location>
        <position position="109"/>
    </location>
    <ligand>
        <name>[2Fe-2S] cluster</name>
        <dbReference type="ChEBI" id="CHEBI:190135"/>
    </ligand>
</feature>
<evidence type="ECO:0000256" key="1">
    <source>
        <dbReference type="ARBA" id="ARBA00010643"/>
    </source>
</evidence>
<evidence type="ECO:0000256" key="3">
    <source>
        <dbReference type="ARBA" id="ARBA00022723"/>
    </source>
</evidence>
<keyword evidence="4 7" id="KW-0408">Iron</keyword>
<evidence type="ECO:0000256" key="6">
    <source>
        <dbReference type="ARBA" id="ARBA00034078"/>
    </source>
</evidence>
<name>A0A2R4MD71_9HYPH</name>
<dbReference type="EMBL" id="CP021330">
    <property type="protein sequence ID" value="AVX03923.1"/>
    <property type="molecule type" value="Genomic_DNA"/>
</dbReference>
<dbReference type="Gene3D" id="3.40.30.10">
    <property type="entry name" value="Glutaredoxin"/>
    <property type="match status" value="1"/>
</dbReference>
<dbReference type="InterPro" id="IPR036249">
    <property type="entry name" value="Thioredoxin-like_sf"/>
</dbReference>
<evidence type="ECO:0000256" key="7">
    <source>
        <dbReference type="PIRSR" id="PIRSR000216-1"/>
    </source>
</evidence>
<dbReference type="InterPro" id="IPR028431">
    <property type="entry name" value="NADP_DH_HndA-like"/>
</dbReference>
<feature type="binding site" evidence="7">
    <location>
        <position position="145"/>
    </location>
    <ligand>
        <name>[2Fe-2S] cluster</name>
        <dbReference type="ChEBI" id="CHEBI:190135"/>
    </ligand>
</feature>
<reference evidence="8 9" key="1">
    <citation type="submission" date="2017-05" db="EMBL/GenBank/DDBJ databases">
        <title>Genome Analysis of Maritalea myrionectae HL2708#5.</title>
        <authorList>
            <consortium name="Cotde Inc.-PKNU"/>
            <person name="Jang D."/>
            <person name="Oh H.-M."/>
        </authorList>
    </citation>
    <scope>NUCLEOTIDE SEQUENCE [LARGE SCALE GENOMIC DNA]</scope>
    <source>
        <strain evidence="8 9">HL2708#5</strain>
    </source>
</reference>
<dbReference type="Gene3D" id="1.10.10.1590">
    <property type="entry name" value="NADH-quinone oxidoreductase subunit E"/>
    <property type="match status" value="1"/>
</dbReference>
<dbReference type="GO" id="GO:0046872">
    <property type="term" value="F:metal ion binding"/>
    <property type="evidence" value="ECO:0007669"/>
    <property type="project" value="UniProtKB-KW"/>
</dbReference>
<comment type="cofactor">
    <cofactor evidence="7">
        <name>[2Fe-2S] cluster</name>
        <dbReference type="ChEBI" id="CHEBI:190135"/>
    </cofactor>
    <text evidence="7">Binds 1 [2Fe-2S] cluster.</text>
</comment>
<comment type="cofactor">
    <cofactor evidence="6">
        <name>[2Fe-2S] cluster</name>
        <dbReference type="ChEBI" id="CHEBI:190135"/>
    </cofactor>
</comment>
<comment type="similarity">
    <text evidence="1">Belongs to the complex I 24 kDa subunit family.</text>
</comment>
<dbReference type="SUPFAM" id="SSF52833">
    <property type="entry name" value="Thioredoxin-like"/>
    <property type="match status" value="1"/>
</dbReference>
<accession>A0A2R4MD71</accession>
<gene>
    <name evidence="8" type="ORF">MXMO3_01393</name>
</gene>
<feature type="binding site" evidence="7">
    <location>
        <position position="149"/>
    </location>
    <ligand>
        <name>[2Fe-2S] cluster</name>
        <dbReference type="ChEBI" id="CHEBI:190135"/>
    </ligand>
</feature>
<evidence type="ECO:0000313" key="8">
    <source>
        <dbReference type="EMBL" id="AVX03923.1"/>
    </source>
</evidence>
<sequence length="176" mass="18868">MRLRISAALNKGMTHQPLDGCTREGEANAMTEKLHNIIAPYVGETGGLISAMHAVQAELGYLPEDVLPVAADLFNQTKAEVKGVISFYADFRDQRAGANHVRVCVAESCQSVGSRELVAALEERFALKLGETDLARELTIEPVYCLGLCSVSPAAEVNGKLVAKADADKIAKRVEA</sequence>
<dbReference type="PIRSF" id="PIRSF000216">
    <property type="entry name" value="NADH_DH_24kDa"/>
    <property type="match status" value="1"/>
</dbReference>
<dbReference type="GO" id="GO:0016491">
    <property type="term" value="F:oxidoreductase activity"/>
    <property type="evidence" value="ECO:0007669"/>
    <property type="project" value="InterPro"/>
</dbReference>
<dbReference type="InterPro" id="IPR041921">
    <property type="entry name" value="NuoE_N"/>
</dbReference>
<evidence type="ECO:0000313" key="9">
    <source>
        <dbReference type="Proteomes" id="UP000258927"/>
    </source>
</evidence>